<feature type="region of interest" description="Disordered" evidence="2">
    <location>
        <begin position="126"/>
        <end position="151"/>
    </location>
</feature>
<feature type="compositionally biased region" description="Polar residues" evidence="2">
    <location>
        <begin position="139"/>
        <end position="148"/>
    </location>
</feature>
<dbReference type="FunFam" id="3.30.565.10:FF:000028">
    <property type="entry name" value="PAS sensor protein"/>
    <property type="match status" value="1"/>
</dbReference>
<name>A0A499VBP1_9ACTN</name>
<dbReference type="InterPro" id="IPR003594">
    <property type="entry name" value="HATPase_dom"/>
</dbReference>
<evidence type="ECO:0000256" key="1">
    <source>
        <dbReference type="ARBA" id="ARBA00022527"/>
    </source>
</evidence>
<dbReference type="EMBL" id="AP019620">
    <property type="protein sequence ID" value="BBJ46419.1"/>
    <property type="molecule type" value="Genomic_DNA"/>
</dbReference>
<evidence type="ECO:0000259" key="3">
    <source>
        <dbReference type="Pfam" id="PF13581"/>
    </source>
</evidence>
<evidence type="ECO:0000256" key="2">
    <source>
        <dbReference type="SAM" id="MobiDB-lite"/>
    </source>
</evidence>
<dbReference type="Gene3D" id="3.30.565.10">
    <property type="entry name" value="Histidine kinase-like ATPase, C-terminal domain"/>
    <property type="match status" value="1"/>
</dbReference>
<proteinExistence type="predicted"/>
<dbReference type="Pfam" id="PF13581">
    <property type="entry name" value="HATPase_c_2"/>
    <property type="match status" value="1"/>
</dbReference>
<gene>
    <name evidence="4" type="ORF">SSPO_091370</name>
</gene>
<dbReference type="Proteomes" id="UP000463951">
    <property type="component" value="Chromosome"/>
</dbReference>
<keyword evidence="1" id="KW-0418">Kinase</keyword>
<protein>
    <recommendedName>
        <fullName evidence="3">Histidine kinase/HSP90-like ATPase domain-containing protein</fullName>
    </recommendedName>
</protein>
<organism evidence="4 5">
    <name type="scientific">Streptomyces antimycoticus</name>
    <dbReference type="NCBI Taxonomy" id="68175"/>
    <lineage>
        <taxon>Bacteria</taxon>
        <taxon>Bacillati</taxon>
        <taxon>Actinomycetota</taxon>
        <taxon>Actinomycetes</taxon>
        <taxon>Kitasatosporales</taxon>
        <taxon>Streptomycetaceae</taxon>
        <taxon>Streptomyces</taxon>
        <taxon>Streptomyces violaceusniger group</taxon>
    </lineage>
</organism>
<feature type="domain" description="Histidine kinase/HSP90-like ATPase" evidence="3">
    <location>
        <begin position="33"/>
        <end position="126"/>
    </location>
</feature>
<keyword evidence="1" id="KW-0808">Transferase</keyword>
<evidence type="ECO:0000313" key="5">
    <source>
        <dbReference type="Proteomes" id="UP000463951"/>
    </source>
</evidence>
<sequence length="173" mass="19014">MLPAQRLTADDTALLIARLHGLPSGNTAGWPLPEDPVAAGLARAHVREQLEAWDLDDLVMTTELLVSELVANVVRHARGPTRLRLIRGRSLICEVSDASSTTPRIRRAAETDEGGRGLQLVSALSQRWGPATPPRASASGRNSPSRTAARSRKFAVRVIRWRVRRPGPRGWRR</sequence>
<reference evidence="4 5" key="1">
    <citation type="journal article" date="2020" name="Int. J. Syst. Evol. Microbiol.">
        <title>Reclassification of Streptomyces castelarensis and Streptomyces sporoclivatus as later heterotypic synonyms of Streptomyces antimycoticus.</title>
        <authorList>
            <person name="Komaki H."/>
            <person name="Tamura T."/>
        </authorList>
    </citation>
    <scope>NUCLEOTIDE SEQUENCE [LARGE SCALE GENOMIC DNA]</scope>
    <source>
        <strain evidence="4 5">NBRC 100767</strain>
    </source>
</reference>
<dbReference type="PANTHER" id="PTHR35526:SF3">
    <property type="entry name" value="ANTI-SIGMA-F FACTOR RSBW"/>
    <property type="match status" value="1"/>
</dbReference>
<evidence type="ECO:0000313" key="4">
    <source>
        <dbReference type="EMBL" id="BBJ46419.1"/>
    </source>
</evidence>
<keyword evidence="1" id="KW-0723">Serine/threonine-protein kinase</keyword>
<dbReference type="AlphaFoldDB" id="A0A499VBP1"/>
<dbReference type="InterPro" id="IPR050267">
    <property type="entry name" value="Anti-sigma-factor_SerPK"/>
</dbReference>
<accession>A0A499VBP1</accession>
<dbReference type="CDD" id="cd16936">
    <property type="entry name" value="HATPase_RsbW-like"/>
    <property type="match status" value="1"/>
</dbReference>
<dbReference type="GO" id="GO:0004674">
    <property type="term" value="F:protein serine/threonine kinase activity"/>
    <property type="evidence" value="ECO:0007669"/>
    <property type="project" value="UniProtKB-KW"/>
</dbReference>
<dbReference type="InterPro" id="IPR036890">
    <property type="entry name" value="HATPase_C_sf"/>
</dbReference>
<dbReference type="PANTHER" id="PTHR35526">
    <property type="entry name" value="ANTI-SIGMA-F FACTOR RSBW-RELATED"/>
    <property type="match status" value="1"/>
</dbReference>